<dbReference type="OrthoDB" id="5638018at2"/>
<reference evidence="1 2" key="1">
    <citation type="submission" date="2018-12" db="EMBL/GenBank/DDBJ databases">
        <authorList>
            <person name="Feng G."/>
            <person name="Zhu H."/>
        </authorList>
    </citation>
    <scope>NUCLEOTIDE SEQUENCE [LARGE SCALE GENOMIC DNA]</scope>
    <source>
        <strain evidence="1 2">9PBR-2</strain>
    </source>
</reference>
<dbReference type="PANTHER" id="PTHR34129">
    <property type="entry name" value="BLR1139 PROTEIN"/>
    <property type="match status" value="1"/>
</dbReference>
<gene>
    <name evidence="1" type="ORF">EI290_12705</name>
</gene>
<proteinExistence type="predicted"/>
<protein>
    <submittedName>
        <fullName evidence="1">DUF952 domain-containing protein</fullName>
    </submittedName>
</protein>
<accession>A0A3R9M4I6</accession>
<dbReference type="EMBL" id="RWIS01000008">
    <property type="protein sequence ID" value="RSK31685.1"/>
    <property type="molecule type" value="Genomic_DNA"/>
</dbReference>
<dbReference type="RefSeq" id="WP_125430790.1">
    <property type="nucleotide sequence ID" value="NZ_RWIS01000008.1"/>
</dbReference>
<dbReference type="InterPro" id="IPR009297">
    <property type="entry name" value="DUF952"/>
</dbReference>
<sequence>MLYRIAQPADWHRAQETGFFESADLAAEGFIHASEPGQVLETARLYYRASPGAVLLEVDEAALEAAGIRVEREWAERRQAYFPHVFGRIPLAAVRRFWPFPVAHDGAAHLPVEIN</sequence>
<evidence type="ECO:0000313" key="2">
    <source>
        <dbReference type="Proteomes" id="UP000280066"/>
    </source>
</evidence>
<dbReference type="Proteomes" id="UP000280066">
    <property type="component" value="Unassembled WGS sequence"/>
</dbReference>
<dbReference type="Pfam" id="PF06108">
    <property type="entry name" value="DUF952"/>
    <property type="match status" value="1"/>
</dbReference>
<evidence type="ECO:0000313" key="1">
    <source>
        <dbReference type="EMBL" id="RSK31685.1"/>
    </source>
</evidence>
<organism evidence="1 2">
    <name type="scientific">Hymenobacter metallilatus</name>
    <dbReference type="NCBI Taxonomy" id="2493666"/>
    <lineage>
        <taxon>Bacteria</taxon>
        <taxon>Pseudomonadati</taxon>
        <taxon>Bacteroidota</taxon>
        <taxon>Cytophagia</taxon>
        <taxon>Cytophagales</taxon>
        <taxon>Hymenobacteraceae</taxon>
        <taxon>Hymenobacter</taxon>
    </lineage>
</organism>
<comment type="caution">
    <text evidence="1">The sequence shown here is derived from an EMBL/GenBank/DDBJ whole genome shotgun (WGS) entry which is preliminary data.</text>
</comment>
<dbReference type="PANTHER" id="PTHR34129:SF1">
    <property type="entry name" value="DUF952 DOMAIN-CONTAINING PROTEIN"/>
    <property type="match status" value="1"/>
</dbReference>
<dbReference type="AlphaFoldDB" id="A0A3R9M4I6"/>
<dbReference type="Gene3D" id="3.20.170.20">
    <property type="entry name" value="Protein of unknown function DUF952"/>
    <property type="match status" value="1"/>
</dbReference>
<name>A0A3R9M4I6_9BACT</name>
<keyword evidence="2" id="KW-1185">Reference proteome</keyword>
<dbReference type="SUPFAM" id="SSF56399">
    <property type="entry name" value="ADP-ribosylation"/>
    <property type="match status" value="1"/>
</dbReference>